<dbReference type="InterPro" id="IPR045057">
    <property type="entry name" value="Gcn5-rel_NAT"/>
</dbReference>
<dbReference type="PANTHER" id="PTHR31435:SF9">
    <property type="entry name" value="PROTEIN NATD1"/>
    <property type="match status" value="1"/>
</dbReference>
<dbReference type="AlphaFoldDB" id="B1ZYJ1"/>
<evidence type="ECO:0000313" key="2">
    <source>
        <dbReference type="EMBL" id="ACB77092.1"/>
    </source>
</evidence>
<dbReference type="eggNOG" id="COG2388">
    <property type="taxonomic scope" value="Bacteria"/>
</dbReference>
<evidence type="ECO:0000313" key="3">
    <source>
        <dbReference type="Proteomes" id="UP000007013"/>
    </source>
</evidence>
<organism evidence="2 3">
    <name type="scientific">Opitutus terrae (strain DSM 11246 / JCM 15787 / PB90-1)</name>
    <dbReference type="NCBI Taxonomy" id="452637"/>
    <lineage>
        <taxon>Bacteria</taxon>
        <taxon>Pseudomonadati</taxon>
        <taxon>Verrucomicrobiota</taxon>
        <taxon>Opitutia</taxon>
        <taxon>Opitutales</taxon>
        <taxon>Opitutaceae</taxon>
        <taxon>Opitutus</taxon>
    </lineage>
</organism>
<dbReference type="STRING" id="452637.Oter_3817"/>
<dbReference type="RefSeq" id="WP_012376621.1">
    <property type="nucleotide sequence ID" value="NC_010571.1"/>
</dbReference>
<name>B1ZYJ1_OPITP</name>
<accession>B1ZYJ1</accession>
<dbReference type="KEGG" id="ote:Oter_3817"/>
<dbReference type="HOGENOM" id="CLU_132888_0_2_0"/>
<gene>
    <name evidence="2" type="ordered locus">Oter_3817</name>
</gene>
<reference evidence="2 3" key="1">
    <citation type="journal article" date="2011" name="J. Bacteriol.">
        <title>Genome sequence of the verrucomicrobium Opitutus terrae PB90-1, an abundant inhabitant of rice paddy soil ecosystems.</title>
        <authorList>
            <person name="van Passel M.W."/>
            <person name="Kant R."/>
            <person name="Palva A."/>
            <person name="Copeland A."/>
            <person name="Lucas S."/>
            <person name="Lapidus A."/>
            <person name="Glavina del Rio T."/>
            <person name="Pitluck S."/>
            <person name="Goltsman E."/>
            <person name="Clum A."/>
            <person name="Sun H."/>
            <person name="Schmutz J."/>
            <person name="Larimer F.W."/>
            <person name="Land M.L."/>
            <person name="Hauser L."/>
            <person name="Kyrpides N."/>
            <person name="Mikhailova N."/>
            <person name="Richardson P.P."/>
            <person name="Janssen P.H."/>
            <person name="de Vos W.M."/>
            <person name="Smidt H."/>
        </authorList>
    </citation>
    <scope>NUCLEOTIDE SEQUENCE [LARGE SCALE GENOMIC DNA]</scope>
    <source>
        <strain evidence="3">DSM 11246 / JCM 15787 / PB90-1</strain>
    </source>
</reference>
<dbReference type="Proteomes" id="UP000007013">
    <property type="component" value="Chromosome"/>
</dbReference>
<dbReference type="Pfam" id="PF14542">
    <property type="entry name" value="Acetyltransf_CG"/>
    <property type="match status" value="1"/>
</dbReference>
<dbReference type="PANTHER" id="PTHR31435">
    <property type="entry name" value="PROTEIN NATD1"/>
    <property type="match status" value="1"/>
</dbReference>
<proteinExistence type="predicted"/>
<dbReference type="EMBL" id="CP001032">
    <property type="protein sequence ID" value="ACB77092.1"/>
    <property type="molecule type" value="Genomic_DNA"/>
</dbReference>
<keyword evidence="3" id="KW-1185">Reference proteome</keyword>
<feature type="domain" description="N-acetyltransferase" evidence="1">
    <location>
        <begin position="13"/>
        <end position="98"/>
    </location>
</feature>
<dbReference type="CDD" id="cd04301">
    <property type="entry name" value="NAT_SF"/>
    <property type="match status" value="1"/>
</dbReference>
<dbReference type="InterPro" id="IPR016181">
    <property type="entry name" value="Acyl_CoA_acyltransferase"/>
</dbReference>
<protein>
    <recommendedName>
        <fullName evidence="1">N-acetyltransferase domain-containing protein</fullName>
    </recommendedName>
</protein>
<dbReference type="Gene3D" id="3.40.630.30">
    <property type="match status" value="1"/>
</dbReference>
<dbReference type="SUPFAM" id="SSF55729">
    <property type="entry name" value="Acyl-CoA N-acyltransferases (Nat)"/>
    <property type="match status" value="1"/>
</dbReference>
<sequence>MAMPAAPDDIAVTHNEAEQRFETQVQGELAVCEYQPEGRRWVFTHTYVPPELRGRNIAAKLVRTALEHARKQGVQIVPACSYVAAFIERNRDYQALVAQ</sequence>
<evidence type="ECO:0000259" key="1">
    <source>
        <dbReference type="PROSITE" id="PS51729"/>
    </source>
</evidence>
<dbReference type="PROSITE" id="PS51729">
    <property type="entry name" value="GNAT_YJDJ"/>
    <property type="match status" value="1"/>
</dbReference>
<dbReference type="InterPro" id="IPR031165">
    <property type="entry name" value="GNAT_YJDJ"/>
</dbReference>